<sequence>MIESRAVPALKHRRIVLSDDAMELFPAGVANMDFRVAPCLTIAMQTRAAHGSSATRRCQTR</sequence>
<reference evidence="2 3" key="1">
    <citation type="submission" date="2021-07" db="EMBL/GenBank/DDBJ databases">
        <title>Karlodiniumbacter phycospheric gen. nov., sp. nov., a phycosphere bacterium isolated from karlodinium veneficum.</title>
        <authorList>
            <person name="Peng Y."/>
            <person name="Jiang L."/>
            <person name="Lee J."/>
        </authorList>
    </citation>
    <scope>NUCLEOTIDE SEQUENCE</scope>
    <source>
        <strain evidence="2 3">N5</strain>
    </source>
</reference>
<keyword evidence="3" id="KW-1185">Reference proteome</keyword>
<dbReference type="Gene3D" id="3.90.1150.10">
    <property type="entry name" value="Aspartate Aminotransferase, domain 1"/>
    <property type="match status" value="1"/>
</dbReference>
<gene>
    <name evidence="1" type="ORF">KUL25_06800</name>
    <name evidence="2" type="ORF">KUL25_06805</name>
</gene>
<dbReference type="AlphaFoldDB" id="A0A975TXT6"/>
<dbReference type="Proteomes" id="UP000693972">
    <property type="component" value="Unassembled WGS sequence"/>
</dbReference>
<organism evidence="2">
    <name type="scientific">Gymnodinialimonas phycosphaerae</name>
    <dbReference type="NCBI Taxonomy" id="2841589"/>
    <lineage>
        <taxon>Bacteria</taxon>
        <taxon>Pseudomonadati</taxon>
        <taxon>Pseudomonadota</taxon>
        <taxon>Alphaproteobacteria</taxon>
        <taxon>Rhodobacterales</taxon>
        <taxon>Paracoccaceae</taxon>
        <taxon>Gymnodinialimonas</taxon>
    </lineage>
</organism>
<proteinExistence type="predicted"/>
<protein>
    <submittedName>
        <fullName evidence="2">Uncharacterized protein</fullName>
    </submittedName>
</protein>
<accession>A0A975TXT6</accession>
<dbReference type="EMBL" id="CP078073">
    <property type="protein sequence ID" value="QXL89216.1"/>
    <property type="molecule type" value="Genomic_DNA"/>
</dbReference>
<evidence type="ECO:0000313" key="3">
    <source>
        <dbReference type="Proteomes" id="UP000693972"/>
    </source>
</evidence>
<dbReference type="EMBL" id="JAIMBW010000001">
    <property type="protein sequence ID" value="MBY4892469.1"/>
    <property type="molecule type" value="Genomic_DNA"/>
</dbReference>
<name>A0A975TXT6_9RHOB</name>
<dbReference type="RefSeq" id="WP_257892263.1">
    <property type="nucleotide sequence ID" value="NZ_JAIMBW010000001.1"/>
</dbReference>
<evidence type="ECO:0000313" key="1">
    <source>
        <dbReference type="EMBL" id="MBY4892469.1"/>
    </source>
</evidence>
<evidence type="ECO:0000313" key="2">
    <source>
        <dbReference type="EMBL" id="QXL89216.1"/>
    </source>
</evidence>
<dbReference type="InterPro" id="IPR015422">
    <property type="entry name" value="PyrdxlP-dep_Trfase_small"/>
</dbReference>